<evidence type="ECO:0000313" key="8">
    <source>
        <dbReference type="Proteomes" id="UP001642360"/>
    </source>
</evidence>
<dbReference type="PANTHER" id="PTHR45932:SF19">
    <property type="entry name" value="PATELLIN-4-LIKE"/>
    <property type="match status" value="1"/>
</dbReference>
<evidence type="ECO:0000256" key="3">
    <source>
        <dbReference type="ARBA" id="ARBA00023121"/>
    </source>
</evidence>
<proteinExistence type="inferred from homology"/>
<dbReference type="GO" id="GO:0008289">
    <property type="term" value="F:lipid binding"/>
    <property type="evidence" value="ECO:0007669"/>
    <property type="project" value="UniProtKB-KW"/>
</dbReference>
<dbReference type="EMBL" id="CAUOFW020004436">
    <property type="protein sequence ID" value="CAK9165655.1"/>
    <property type="molecule type" value="Genomic_DNA"/>
</dbReference>
<dbReference type="Gene3D" id="3.40.525.10">
    <property type="entry name" value="CRAL-TRIO lipid binding domain"/>
    <property type="match status" value="1"/>
</dbReference>
<dbReference type="InterPro" id="IPR056794">
    <property type="entry name" value="PATL1-6_C_GOLD"/>
</dbReference>
<evidence type="ECO:0000256" key="4">
    <source>
        <dbReference type="ARBA" id="ARBA00023306"/>
    </source>
</evidence>
<evidence type="ECO:0000259" key="5">
    <source>
        <dbReference type="PROSITE" id="PS50191"/>
    </source>
</evidence>
<accession>A0ABC8TDS4</accession>
<name>A0ABC8TDS4_9AQUA</name>
<comment type="caution">
    <text evidence="7">The sequence shown here is derived from an EMBL/GenBank/DDBJ whole genome shotgun (WGS) entry which is preliminary data.</text>
</comment>
<dbReference type="CDD" id="cd00170">
    <property type="entry name" value="SEC14"/>
    <property type="match status" value="1"/>
</dbReference>
<reference evidence="7 8" key="1">
    <citation type="submission" date="2024-02" db="EMBL/GenBank/DDBJ databases">
        <authorList>
            <person name="Vignale AGUSTIN F."/>
            <person name="Sosa J E."/>
            <person name="Modenutti C."/>
        </authorList>
    </citation>
    <scope>NUCLEOTIDE SEQUENCE [LARGE SCALE GENOMIC DNA]</scope>
</reference>
<comment type="similarity">
    <text evidence="1">Belongs to the patellin family.</text>
</comment>
<dbReference type="InterPro" id="IPR001251">
    <property type="entry name" value="CRAL-TRIO_dom"/>
</dbReference>
<keyword evidence="2" id="KW-0132">Cell division</keyword>
<evidence type="ECO:0000259" key="6">
    <source>
        <dbReference type="PROSITE" id="PS50866"/>
    </source>
</evidence>
<evidence type="ECO:0000256" key="1">
    <source>
        <dbReference type="ARBA" id="ARBA00007155"/>
    </source>
</evidence>
<dbReference type="PANTHER" id="PTHR45932">
    <property type="entry name" value="PATELLIN-1"/>
    <property type="match status" value="1"/>
</dbReference>
<gene>
    <name evidence="7" type="ORF">ILEXP_LOCUS34828</name>
</gene>
<dbReference type="InterPro" id="IPR036865">
    <property type="entry name" value="CRAL-TRIO_dom_sf"/>
</dbReference>
<feature type="domain" description="CRAL-TRIO" evidence="5">
    <location>
        <begin position="19"/>
        <end position="194"/>
    </location>
</feature>
<dbReference type="Proteomes" id="UP001642360">
    <property type="component" value="Unassembled WGS sequence"/>
</dbReference>
<dbReference type="InterPro" id="IPR044834">
    <property type="entry name" value="PATL"/>
</dbReference>
<evidence type="ECO:0000256" key="2">
    <source>
        <dbReference type="ARBA" id="ARBA00022618"/>
    </source>
</evidence>
<keyword evidence="3" id="KW-0446">Lipid-binding</keyword>
<feature type="domain" description="GOLD" evidence="6">
    <location>
        <begin position="200"/>
        <end position="301"/>
    </location>
</feature>
<sequence length="308" mass="35158">MIRNTLQWRKENKMDSILDEDLGADYESVAYMSGVDREGHPVCYNVYGVFGDDDTYNKTFGSEESRQKFLRWRLQLMEKEIQKLDFKPGGVSSLLQINDLNNTPGPSRKDLRLATKQAVALLQDNYPEFVARNIFVNVPFWYYAFNALLSPFLTQRTKSKFVFTRPARVTDTLLKYIAAEEIPVHYGGLKRDNDTEFSTKDAVSEVAVKAGSSETIEIPAPVAGTTLIWDLTVLGWEVNYKEEFVPTDDGSYTIIVQKGRRMGWQEGSVRNSFRNNEPGKVAFTIENASFKKKRVLYRFKTKNSSSSS</sequence>
<dbReference type="GO" id="GO:0051301">
    <property type="term" value="P:cell division"/>
    <property type="evidence" value="ECO:0007669"/>
    <property type="project" value="UniProtKB-KW"/>
</dbReference>
<protein>
    <recommendedName>
        <fullName evidence="9">Patellin-4</fullName>
    </recommendedName>
</protein>
<organism evidence="7 8">
    <name type="scientific">Ilex paraguariensis</name>
    <name type="common">yerba mate</name>
    <dbReference type="NCBI Taxonomy" id="185542"/>
    <lineage>
        <taxon>Eukaryota</taxon>
        <taxon>Viridiplantae</taxon>
        <taxon>Streptophyta</taxon>
        <taxon>Embryophyta</taxon>
        <taxon>Tracheophyta</taxon>
        <taxon>Spermatophyta</taxon>
        <taxon>Magnoliopsida</taxon>
        <taxon>eudicotyledons</taxon>
        <taxon>Gunneridae</taxon>
        <taxon>Pentapetalae</taxon>
        <taxon>asterids</taxon>
        <taxon>campanulids</taxon>
        <taxon>Aquifoliales</taxon>
        <taxon>Aquifoliaceae</taxon>
        <taxon>Ilex</taxon>
    </lineage>
</organism>
<dbReference type="PROSITE" id="PS50191">
    <property type="entry name" value="CRAL_TRIO"/>
    <property type="match status" value="1"/>
</dbReference>
<dbReference type="Pfam" id="PF00650">
    <property type="entry name" value="CRAL_TRIO"/>
    <property type="match status" value="1"/>
</dbReference>
<dbReference type="InterPro" id="IPR009038">
    <property type="entry name" value="GOLD_dom"/>
</dbReference>
<evidence type="ECO:0000313" key="7">
    <source>
        <dbReference type="EMBL" id="CAK9165655.1"/>
    </source>
</evidence>
<dbReference type="SUPFAM" id="SSF52087">
    <property type="entry name" value="CRAL/TRIO domain"/>
    <property type="match status" value="1"/>
</dbReference>
<keyword evidence="8" id="KW-1185">Reference proteome</keyword>
<dbReference type="Pfam" id="PF25099">
    <property type="entry name" value="GOLD_PATL1_C"/>
    <property type="match status" value="1"/>
</dbReference>
<keyword evidence="4" id="KW-0131">Cell cycle</keyword>
<dbReference type="AlphaFoldDB" id="A0ABC8TDS4"/>
<dbReference type="SMART" id="SM00516">
    <property type="entry name" value="SEC14"/>
    <property type="match status" value="1"/>
</dbReference>
<evidence type="ECO:0008006" key="9">
    <source>
        <dbReference type="Google" id="ProtNLM"/>
    </source>
</evidence>
<dbReference type="PROSITE" id="PS50866">
    <property type="entry name" value="GOLD"/>
    <property type="match status" value="1"/>
</dbReference>